<evidence type="ECO:0000313" key="2">
    <source>
        <dbReference type="EMBL" id="SVC89452.1"/>
    </source>
</evidence>
<dbReference type="PROSITE" id="PS50853">
    <property type="entry name" value="FN3"/>
    <property type="match status" value="1"/>
</dbReference>
<dbReference type="CDD" id="cd00063">
    <property type="entry name" value="FN3"/>
    <property type="match status" value="1"/>
</dbReference>
<dbReference type="InterPro" id="IPR036116">
    <property type="entry name" value="FN3_sf"/>
</dbReference>
<gene>
    <name evidence="2" type="ORF">METZ01_LOCUS342306</name>
</gene>
<accession>A0A382QX57</accession>
<evidence type="ECO:0000259" key="1">
    <source>
        <dbReference type="PROSITE" id="PS50853"/>
    </source>
</evidence>
<reference evidence="2" key="1">
    <citation type="submission" date="2018-05" db="EMBL/GenBank/DDBJ databases">
        <authorList>
            <person name="Lanie J.A."/>
            <person name="Ng W.-L."/>
            <person name="Kazmierczak K.M."/>
            <person name="Andrzejewski T.M."/>
            <person name="Davidsen T.M."/>
            <person name="Wayne K.J."/>
            <person name="Tettelin H."/>
            <person name="Glass J.I."/>
            <person name="Rusch D."/>
            <person name="Podicherti R."/>
            <person name="Tsui H.-C.T."/>
            <person name="Winkler M.E."/>
        </authorList>
    </citation>
    <scope>NUCLEOTIDE SEQUENCE</scope>
</reference>
<dbReference type="EMBL" id="UINC01117192">
    <property type="protein sequence ID" value="SVC89452.1"/>
    <property type="molecule type" value="Genomic_DNA"/>
</dbReference>
<proteinExistence type="predicted"/>
<organism evidence="2">
    <name type="scientific">marine metagenome</name>
    <dbReference type="NCBI Taxonomy" id="408172"/>
    <lineage>
        <taxon>unclassified sequences</taxon>
        <taxon>metagenomes</taxon>
        <taxon>ecological metagenomes</taxon>
    </lineage>
</organism>
<dbReference type="Gene3D" id="2.60.40.10">
    <property type="entry name" value="Immunoglobulins"/>
    <property type="match status" value="1"/>
</dbReference>
<sequence>MFATLSMAFSYQNCHEESGWCFEQSTLQAFYLFETAQVDGDLAEVGADVIGAFCNGNMVGWFGAAESFTMVPAMGNDGSFPGYCNGGDVPTFQIYDASNGSYLDAVVDGDVPGWETSGINQLAAIDASNTFGCTDASACNYSSDATADDGSCLEFDCAGVCGGDSWDSDCGCVAGDNSGDDCDDCAGVPDGPNVDTWCDDSCAETGPVFDDCGSCGGDNSSCTGCTDPLADNYDAGNLFEDGSCDYTVPTIDGLSAVPGPARVILSWSAPAQMGESSYSYDVYGVDEYGYLNFVRNVVSTSTQILNLEADVEACFSVVAVNSYGSSDA</sequence>
<feature type="non-terminal residue" evidence="2">
    <location>
        <position position="328"/>
    </location>
</feature>
<protein>
    <recommendedName>
        <fullName evidence="1">Fibronectin type-III domain-containing protein</fullName>
    </recommendedName>
</protein>
<dbReference type="SUPFAM" id="SSF49265">
    <property type="entry name" value="Fibronectin type III"/>
    <property type="match status" value="1"/>
</dbReference>
<dbReference type="InterPro" id="IPR013783">
    <property type="entry name" value="Ig-like_fold"/>
</dbReference>
<dbReference type="InterPro" id="IPR003961">
    <property type="entry name" value="FN3_dom"/>
</dbReference>
<name>A0A382QX57_9ZZZZ</name>
<dbReference type="AlphaFoldDB" id="A0A382QX57"/>
<feature type="domain" description="Fibronectin type-III" evidence="1">
    <location>
        <begin position="248"/>
        <end position="328"/>
    </location>
</feature>